<dbReference type="Proteomes" id="UP001529510">
    <property type="component" value="Unassembled WGS sequence"/>
</dbReference>
<dbReference type="InterPro" id="IPR039946">
    <property type="entry name" value="ZN839"/>
</dbReference>
<reference evidence="2 3" key="1">
    <citation type="submission" date="2024-05" db="EMBL/GenBank/DDBJ databases">
        <title>Genome sequencing and assembly of Indian major carp, Cirrhinus mrigala (Hamilton, 1822).</title>
        <authorList>
            <person name="Mohindra V."/>
            <person name="Chowdhury L.M."/>
            <person name="Lal K."/>
            <person name="Jena J.K."/>
        </authorList>
    </citation>
    <scope>NUCLEOTIDE SEQUENCE [LARGE SCALE GENOMIC DNA]</scope>
    <source>
        <strain evidence="2">CM1030</strain>
        <tissue evidence="2">Blood</tissue>
    </source>
</reference>
<evidence type="ECO:0000313" key="2">
    <source>
        <dbReference type="EMBL" id="KAL0170244.1"/>
    </source>
</evidence>
<feature type="compositionally biased region" description="Polar residues" evidence="1">
    <location>
        <begin position="126"/>
        <end position="147"/>
    </location>
</feature>
<sequence>NAKMLPPAKRFKIENCNEETNGYQVNQNGIQKDESVDGSMLRKPQVVLTRLENLTSVDLTTDDATQSAESAVLERTEEEPMEMEVPPSDSDATKTAEDPEISKVLNNNGSVVVDIVDQIQQLEQALSTDSELQNSQEPAQQEIQDGQTDAVEDPEVSQVVQQESPVIIQTAEGLVMQSAEELAAKGIVIVNGPDGTMMHIEAPEGVPLETVHALLGIETERKT</sequence>
<keyword evidence="3" id="KW-1185">Reference proteome</keyword>
<name>A0ABD0P8C4_CIRMR</name>
<feature type="non-terminal residue" evidence="2">
    <location>
        <position position="1"/>
    </location>
</feature>
<feature type="region of interest" description="Disordered" evidence="1">
    <location>
        <begin position="59"/>
        <end position="97"/>
    </location>
</feature>
<feature type="region of interest" description="Disordered" evidence="1">
    <location>
        <begin position="126"/>
        <end position="155"/>
    </location>
</feature>
<dbReference type="PANTHER" id="PTHR16116">
    <property type="entry name" value="ZINC FINGER PROTEIN 839"/>
    <property type="match status" value="1"/>
</dbReference>
<gene>
    <name evidence="2" type="ORF">M9458_034840</name>
</gene>
<protein>
    <recommendedName>
        <fullName evidence="4">Zinc finger protein 839</fullName>
    </recommendedName>
</protein>
<accession>A0ABD0P8C4</accession>
<evidence type="ECO:0000256" key="1">
    <source>
        <dbReference type="SAM" id="MobiDB-lite"/>
    </source>
</evidence>
<evidence type="ECO:0008006" key="4">
    <source>
        <dbReference type="Google" id="ProtNLM"/>
    </source>
</evidence>
<organism evidence="2 3">
    <name type="scientific">Cirrhinus mrigala</name>
    <name type="common">Mrigala</name>
    <dbReference type="NCBI Taxonomy" id="683832"/>
    <lineage>
        <taxon>Eukaryota</taxon>
        <taxon>Metazoa</taxon>
        <taxon>Chordata</taxon>
        <taxon>Craniata</taxon>
        <taxon>Vertebrata</taxon>
        <taxon>Euteleostomi</taxon>
        <taxon>Actinopterygii</taxon>
        <taxon>Neopterygii</taxon>
        <taxon>Teleostei</taxon>
        <taxon>Ostariophysi</taxon>
        <taxon>Cypriniformes</taxon>
        <taxon>Cyprinidae</taxon>
        <taxon>Labeoninae</taxon>
        <taxon>Labeonini</taxon>
        <taxon>Cirrhinus</taxon>
    </lineage>
</organism>
<proteinExistence type="predicted"/>
<dbReference type="PANTHER" id="PTHR16116:SF5">
    <property type="entry name" value="ZINC FINGER PROTEIN 839"/>
    <property type="match status" value="1"/>
</dbReference>
<comment type="caution">
    <text evidence="2">The sequence shown here is derived from an EMBL/GenBank/DDBJ whole genome shotgun (WGS) entry which is preliminary data.</text>
</comment>
<dbReference type="AlphaFoldDB" id="A0ABD0P8C4"/>
<feature type="compositionally biased region" description="Polar residues" evidence="1">
    <location>
        <begin position="59"/>
        <end position="69"/>
    </location>
</feature>
<evidence type="ECO:0000313" key="3">
    <source>
        <dbReference type="Proteomes" id="UP001529510"/>
    </source>
</evidence>
<dbReference type="EMBL" id="JAMKFB020000017">
    <property type="protein sequence ID" value="KAL0170244.1"/>
    <property type="molecule type" value="Genomic_DNA"/>
</dbReference>